<gene>
    <name evidence="2" type="ORF">MW290_02600</name>
</gene>
<name>A0ABY4S265_AQUTE</name>
<protein>
    <submittedName>
        <fullName evidence="2">Uncharacterized protein</fullName>
    </submittedName>
</protein>
<dbReference type="RefSeq" id="WP_250195765.1">
    <property type="nucleotide sequence ID" value="NZ_CP097635.1"/>
</dbReference>
<evidence type="ECO:0000313" key="3">
    <source>
        <dbReference type="Proteomes" id="UP001056201"/>
    </source>
</evidence>
<feature type="transmembrane region" description="Helical" evidence="1">
    <location>
        <begin position="215"/>
        <end position="236"/>
    </location>
</feature>
<accession>A0ABY4S265</accession>
<keyword evidence="3" id="KW-1185">Reference proteome</keyword>
<dbReference type="Proteomes" id="UP001056201">
    <property type="component" value="Chromosome 1"/>
</dbReference>
<dbReference type="EMBL" id="CP097635">
    <property type="protein sequence ID" value="URI07531.1"/>
    <property type="molecule type" value="Genomic_DNA"/>
</dbReference>
<evidence type="ECO:0000256" key="1">
    <source>
        <dbReference type="SAM" id="Phobius"/>
    </source>
</evidence>
<feature type="transmembrane region" description="Helical" evidence="1">
    <location>
        <begin position="183"/>
        <end position="203"/>
    </location>
</feature>
<reference evidence="2" key="1">
    <citation type="submission" date="2022-05" db="EMBL/GenBank/DDBJ databases">
        <title>An RpoN-dependent PEP-CTERM gene is involved in floc formation of an Aquincola tertiaricarbonis strain.</title>
        <authorList>
            <person name="Qiu D."/>
            <person name="Xia M."/>
        </authorList>
    </citation>
    <scope>NUCLEOTIDE SEQUENCE</scope>
    <source>
        <strain evidence="2">RN12</strain>
    </source>
</reference>
<feature type="transmembrane region" description="Helical" evidence="1">
    <location>
        <begin position="149"/>
        <end position="171"/>
    </location>
</feature>
<proteinExistence type="predicted"/>
<feature type="transmembrane region" description="Helical" evidence="1">
    <location>
        <begin position="113"/>
        <end position="137"/>
    </location>
</feature>
<organism evidence="2 3">
    <name type="scientific">Aquincola tertiaricarbonis</name>
    <dbReference type="NCBI Taxonomy" id="391953"/>
    <lineage>
        <taxon>Bacteria</taxon>
        <taxon>Pseudomonadati</taxon>
        <taxon>Pseudomonadota</taxon>
        <taxon>Betaproteobacteria</taxon>
        <taxon>Burkholderiales</taxon>
        <taxon>Sphaerotilaceae</taxon>
        <taxon>Aquincola</taxon>
    </lineage>
</organism>
<keyword evidence="1" id="KW-0472">Membrane</keyword>
<feature type="transmembrane region" description="Helical" evidence="1">
    <location>
        <begin position="41"/>
        <end position="64"/>
    </location>
</feature>
<keyword evidence="1" id="KW-1133">Transmembrane helix</keyword>
<keyword evidence="1" id="KW-0812">Transmembrane</keyword>
<evidence type="ECO:0000313" key="2">
    <source>
        <dbReference type="EMBL" id="URI07531.1"/>
    </source>
</evidence>
<sequence>MSHLHPHFALRLQRRARPLLTARGLHQMVAPWRFYSAAGRLARWLGLLALGLGLVALAAAAVLAPPGSGRASALLAAQGLQSPMLMVGTGLYLAMAVAAAATLVGIGRLAPILLVAAAPSSGLWLLLTLLVQTVLVPGGLQATGLGAEALWPALAAPASVLLMFALVVLLVQGVWHDTRRADRLAAVVVLAGLLAAGGVWLTAGPPVAEGVAPPGAAVLSGLALLAMATYAGAAVLQRMRLEIVERGRRQLGAEELS</sequence>
<feature type="transmembrane region" description="Helical" evidence="1">
    <location>
        <begin position="84"/>
        <end position="106"/>
    </location>
</feature>